<reference evidence="4" key="1">
    <citation type="journal article" date="2012" name="PLoS ONE">
        <title>The success of Acinetobacter species; genetic, metabolic and virulence attributes.</title>
        <authorList>
            <person name="Peleg A.Y."/>
            <person name="de Breij A."/>
            <person name="Adams M.D."/>
            <person name="Cerqueira G.M."/>
            <person name="Mocali S."/>
            <person name="Galardini M."/>
            <person name="Nibbering P.H."/>
            <person name="Earl A.M."/>
            <person name="Ward D.V."/>
            <person name="Paterson D.L."/>
            <person name="Seifert H."/>
            <person name="Dijkshoorn L."/>
        </authorList>
    </citation>
    <scope>NUCLEOTIDE SEQUENCE [LARGE SCALE GENOMIC DNA]</scope>
    <source>
        <strain evidence="4">SH046</strain>
    </source>
</reference>
<protein>
    <submittedName>
        <fullName evidence="3">Tol-pal system-associated acyl-CoA thioesterase</fullName>
        <ecNumber evidence="3">3.1.2.-</ecNumber>
    </submittedName>
</protein>
<dbReference type="CDD" id="cd00586">
    <property type="entry name" value="4HBT"/>
    <property type="match status" value="1"/>
</dbReference>
<dbReference type="Proteomes" id="UP000012047">
    <property type="component" value="Unassembled WGS sequence"/>
</dbReference>
<organism evidence="3 4">
    <name type="scientific">Acinetobacter johnsonii SH046</name>
    <dbReference type="NCBI Taxonomy" id="575586"/>
    <lineage>
        <taxon>Bacteria</taxon>
        <taxon>Pseudomonadati</taxon>
        <taxon>Pseudomonadota</taxon>
        <taxon>Gammaproteobacteria</taxon>
        <taxon>Moraxellales</taxon>
        <taxon>Moraxellaceae</taxon>
        <taxon>Acinetobacter</taxon>
    </lineage>
</organism>
<evidence type="ECO:0000313" key="4">
    <source>
        <dbReference type="Proteomes" id="UP000012047"/>
    </source>
</evidence>
<dbReference type="PANTHER" id="PTHR31793:SF37">
    <property type="entry name" value="ACYL-COA THIOESTER HYDROLASE YBGC"/>
    <property type="match status" value="1"/>
</dbReference>
<dbReference type="PANTHER" id="PTHR31793">
    <property type="entry name" value="4-HYDROXYBENZOYL-COA THIOESTERASE FAMILY MEMBER"/>
    <property type="match status" value="1"/>
</dbReference>
<dbReference type="EMBL" id="GG704964">
    <property type="protein sequence ID" value="EEY97319.1"/>
    <property type="molecule type" value="Genomic_DNA"/>
</dbReference>
<dbReference type="SUPFAM" id="SSF54637">
    <property type="entry name" value="Thioesterase/thiol ester dehydrase-isomerase"/>
    <property type="match status" value="1"/>
</dbReference>
<dbReference type="AlphaFoldDB" id="D0SA82"/>
<dbReference type="HOGENOM" id="CLU_101141_7_1_6"/>
<dbReference type="eggNOG" id="COG0824">
    <property type="taxonomic scope" value="Bacteria"/>
</dbReference>
<evidence type="ECO:0000256" key="2">
    <source>
        <dbReference type="ARBA" id="ARBA00022801"/>
    </source>
</evidence>
<dbReference type="NCBIfam" id="TIGR02799">
    <property type="entry name" value="thio_ybgC"/>
    <property type="match status" value="1"/>
</dbReference>
<dbReference type="EC" id="3.1.2.-" evidence="3"/>
<keyword evidence="2 3" id="KW-0378">Hydrolase</keyword>
<name>D0SA82_ACIJO</name>
<comment type="similarity">
    <text evidence="1">Belongs to the 4-hydroxybenzoyl-CoA thioesterase family.</text>
</comment>
<dbReference type="NCBIfam" id="TIGR00051">
    <property type="entry name" value="YbgC/FadM family acyl-CoA thioesterase"/>
    <property type="match status" value="1"/>
</dbReference>
<accession>D0SA82</accession>
<dbReference type="Pfam" id="PF13279">
    <property type="entry name" value="4HBT_2"/>
    <property type="match status" value="1"/>
</dbReference>
<dbReference type="InterPro" id="IPR050563">
    <property type="entry name" value="4-hydroxybenzoyl-CoA_TE"/>
</dbReference>
<dbReference type="InterPro" id="IPR014166">
    <property type="entry name" value="Tol-Pal_acyl-CoA_thioesterase"/>
</dbReference>
<evidence type="ECO:0000313" key="3">
    <source>
        <dbReference type="EMBL" id="EEY97319.1"/>
    </source>
</evidence>
<dbReference type="InterPro" id="IPR006684">
    <property type="entry name" value="YbgC/YbaW"/>
</dbReference>
<proteinExistence type="inferred from homology"/>
<gene>
    <name evidence="3" type="primary">ybgC</name>
    <name evidence="3" type="ORF">HMPREF0016_00402</name>
</gene>
<dbReference type="FunFam" id="3.10.129.10:FF:000004">
    <property type="entry name" value="Tol-pal system-associated acyl-CoA thioesterase"/>
    <property type="match status" value="1"/>
</dbReference>
<dbReference type="PIRSF" id="PIRSF003230">
    <property type="entry name" value="YbgC"/>
    <property type="match status" value="1"/>
</dbReference>
<dbReference type="GO" id="GO:0047617">
    <property type="term" value="F:fatty acyl-CoA hydrolase activity"/>
    <property type="evidence" value="ECO:0007669"/>
    <property type="project" value="TreeGrafter"/>
</dbReference>
<evidence type="ECO:0000256" key="1">
    <source>
        <dbReference type="ARBA" id="ARBA00005953"/>
    </source>
</evidence>
<dbReference type="Gene3D" id="3.10.129.10">
    <property type="entry name" value="Hotdog Thioesterase"/>
    <property type="match status" value="1"/>
</dbReference>
<dbReference type="InterPro" id="IPR029069">
    <property type="entry name" value="HotDog_dom_sf"/>
</dbReference>
<sequence length="142" mass="16595">MEKRNTLMANKFEFNIRVYIEDTDAGGIVYHANHIRFMERTRTEWLRASGVDHYWHQKDYNFVVHKVNVKYSRPILMDDLITVTASVVSCKATSFVLQQNIYRGEIMLASGEVELACISSEMKPRRLPDEIRELILKELGQD</sequence>